<dbReference type="AlphaFoldDB" id="A0A9D4DKF0"/>
<comment type="caution">
    <text evidence="1">The sequence shown here is derived from an EMBL/GenBank/DDBJ whole genome shotgun (WGS) entry which is preliminary data.</text>
</comment>
<evidence type="ECO:0000313" key="2">
    <source>
        <dbReference type="Proteomes" id="UP000828390"/>
    </source>
</evidence>
<name>A0A9D4DKF0_DREPO</name>
<dbReference type="Proteomes" id="UP000828390">
    <property type="component" value="Unassembled WGS sequence"/>
</dbReference>
<reference evidence="1" key="1">
    <citation type="journal article" date="2019" name="bioRxiv">
        <title>The Genome of the Zebra Mussel, Dreissena polymorpha: A Resource for Invasive Species Research.</title>
        <authorList>
            <person name="McCartney M.A."/>
            <person name="Auch B."/>
            <person name="Kono T."/>
            <person name="Mallez S."/>
            <person name="Zhang Y."/>
            <person name="Obille A."/>
            <person name="Becker A."/>
            <person name="Abrahante J.E."/>
            <person name="Garbe J."/>
            <person name="Badalamenti J.P."/>
            <person name="Herman A."/>
            <person name="Mangelson H."/>
            <person name="Liachko I."/>
            <person name="Sullivan S."/>
            <person name="Sone E.D."/>
            <person name="Koren S."/>
            <person name="Silverstein K.A.T."/>
            <person name="Beckman K.B."/>
            <person name="Gohl D.M."/>
        </authorList>
    </citation>
    <scope>NUCLEOTIDE SEQUENCE</scope>
    <source>
        <strain evidence="1">Duluth1</strain>
        <tissue evidence="1">Whole animal</tissue>
    </source>
</reference>
<accession>A0A9D4DKF0</accession>
<organism evidence="1 2">
    <name type="scientific">Dreissena polymorpha</name>
    <name type="common">Zebra mussel</name>
    <name type="synonym">Mytilus polymorpha</name>
    <dbReference type="NCBI Taxonomy" id="45954"/>
    <lineage>
        <taxon>Eukaryota</taxon>
        <taxon>Metazoa</taxon>
        <taxon>Spiralia</taxon>
        <taxon>Lophotrochozoa</taxon>
        <taxon>Mollusca</taxon>
        <taxon>Bivalvia</taxon>
        <taxon>Autobranchia</taxon>
        <taxon>Heteroconchia</taxon>
        <taxon>Euheterodonta</taxon>
        <taxon>Imparidentia</taxon>
        <taxon>Neoheterodontei</taxon>
        <taxon>Myida</taxon>
        <taxon>Dreissenoidea</taxon>
        <taxon>Dreissenidae</taxon>
        <taxon>Dreissena</taxon>
    </lineage>
</organism>
<dbReference type="EMBL" id="JAIWYP010000010">
    <property type="protein sequence ID" value="KAH3750120.1"/>
    <property type="molecule type" value="Genomic_DNA"/>
</dbReference>
<keyword evidence="2" id="KW-1185">Reference proteome</keyword>
<protein>
    <submittedName>
        <fullName evidence="1">Uncharacterized protein</fullName>
    </submittedName>
</protein>
<proteinExistence type="predicted"/>
<reference evidence="1" key="2">
    <citation type="submission" date="2020-11" db="EMBL/GenBank/DDBJ databases">
        <authorList>
            <person name="McCartney M.A."/>
            <person name="Auch B."/>
            <person name="Kono T."/>
            <person name="Mallez S."/>
            <person name="Becker A."/>
            <person name="Gohl D.M."/>
            <person name="Silverstein K.A.T."/>
            <person name="Koren S."/>
            <person name="Bechman K.B."/>
            <person name="Herman A."/>
            <person name="Abrahante J.E."/>
            <person name="Garbe J."/>
        </authorList>
    </citation>
    <scope>NUCLEOTIDE SEQUENCE</scope>
    <source>
        <strain evidence="1">Duluth1</strain>
        <tissue evidence="1">Whole animal</tissue>
    </source>
</reference>
<gene>
    <name evidence="1" type="ORF">DPMN_184637</name>
</gene>
<sequence>MKPYSRMETTRDLKSLYFVWKLMEMLVHNLLSLAITAVTLPWQFLIRPQPYWCHPWTGLRQRT</sequence>
<evidence type="ECO:0000313" key="1">
    <source>
        <dbReference type="EMBL" id="KAH3750120.1"/>
    </source>
</evidence>